<feature type="binding site" evidence="9">
    <location>
        <position position="246"/>
    </location>
    <ligand>
        <name>substrate</name>
    </ligand>
</feature>
<dbReference type="InterPro" id="IPR013785">
    <property type="entry name" value="Aldolase_TIM"/>
</dbReference>
<feature type="active site" description="For OMPdecase activity" evidence="8">
    <location>
        <position position="93"/>
    </location>
</feature>
<protein>
    <recommendedName>
        <fullName evidence="4 10">Orotidine 5'-phosphate decarboxylase</fullName>
        <ecNumber evidence="3 10">4.1.1.23</ecNumber>
    </recommendedName>
</protein>
<dbReference type="InterPro" id="IPR001754">
    <property type="entry name" value="OMPdeCOase_dom"/>
</dbReference>
<dbReference type="SMART" id="SM00934">
    <property type="entry name" value="OMPdecase"/>
    <property type="match status" value="1"/>
</dbReference>
<evidence type="ECO:0000256" key="2">
    <source>
        <dbReference type="ARBA" id="ARBA00011018"/>
    </source>
</evidence>
<dbReference type="Pfam" id="PF00215">
    <property type="entry name" value="OMPdecase"/>
    <property type="match status" value="1"/>
</dbReference>
<keyword evidence="6 10" id="KW-0665">Pyrimidine biosynthesis</keyword>
<feature type="binding site" evidence="9">
    <location>
        <position position="226"/>
    </location>
    <ligand>
        <name>substrate</name>
    </ligand>
</feature>
<dbReference type="FunFam" id="3.20.20.70:FF:000114">
    <property type="entry name" value="Decarboxylase,orotidine phosphate"/>
    <property type="match status" value="1"/>
</dbReference>
<evidence type="ECO:0000256" key="10">
    <source>
        <dbReference type="RuleBase" id="RU000512"/>
    </source>
</evidence>
<comment type="similarity">
    <text evidence="2 10">Belongs to the OMP decarboxylase family.</text>
</comment>
<evidence type="ECO:0000256" key="3">
    <source>
        <dbReference type="ARBA" id="ARBA00012321"/>
    </source>
</evidence>
<dbReference type="EMBL" id="CABFOC020000082">
    <property type="protein sequence ID" value="CAH0058511.1"/>
    <property type="molecule type" value="Genomic_DNA"/>
</dbReference>
<feature type="binding site" evidence="9">
    <location>
        <position position="40"/>
    </location>
    <ligand>
        <name>substrate</name>
    </ligand>
</feature>
<evidence type="ECO:0000256" key="1">
    <source>
        <dbReference type="ARBA" id="ARBA00004861"/>
    </source>
</evidence>
<dbReference type="PROSITE" id="PS00156">
    <property type="entry name" value="OMPDECASE"/>
    <property type="match status" value="1"/>
</dbReference>
<evidence type="ECO:0000313" key="13">
    <source>
        <dbReference type="Proteomes" id="UP000775872"/>
    </source>
</evidence>
<dbReference type="GO" id="GO:0006207">
    <property type="term" value="P:'de novo' pyrimidine nucleobase biosynthetic process"/>
    <property type="evidence" value="ECO:0007669"/>
    <property type="project" value="InterPro"/>
</dbReference>
<evidence type="ECO:0000256" key="8">
    <source>
        <dbReference type="PIRSR" id="PIRSR614732-1"/>
    </source>
</evidence>
<feature type="binding site" evidence="9">
    <location>
        <position position="62"/>
    </location>
    <ligand>
        <name>substrate</name>
    </ligand>
</feature>
<dbReference type="GO" id="GO:0005829">
    <property type="term" value="C:cytosol"/>
    <property type="evidence" value="ECO:0007669"/>
    <property type="project" value="TreeGrafter"/>
</dbReference>
<evidence type="ECO:0000256" key="5">
    <source>
        <dbReference type="ARBA" id="ARBA00022793"/>
    </source>
</evidence>
<dbReference type="Gene3D" id="3.20.20.70">
    <property type="entry name" value="Aldolase class I"/>
    <property type="match status" value="1"/>
</dbReference>
<evidence type="ECO:0000313" key="12">
    <source>
        <dbReference type="EMBL" id="CAH0058511.1"/>
    </source>
</evidence>
<proteinExistence type="inferred from homology"/>
<dbReference type="Proteomes" id="UP000775872">
    <property type="component" value="Unassembled WGS sequence"/>
</dbReference>
<name>A0A9N9ZN73_9HYPO</name>
<accession>A0A9N9ZN73</accession>
<evidence type="ECO:0000259" key="11">
    <source>
        <dbReference type="SMART" id="SM00934"/>
    </source>
</evidence>
<feature type="binding site" evidence="9">
    <location>
        <position position="159"/>
    </location>
    <ligand>
        <name>substrate</name>
    </ligand>
</feature>
<reference evidence="12" key="1">
    <citation type="submission" date="2021-10" db="EMBL/GenBank/DDBJ databases">
        <authorList>
            <person name="Piombo E."/>
        </authorList>
    </citation>
    <scope>NUCLEOTIDE SEQUENCE</scope>
</reference>
<feature type="binding site" evidence="9">
    <location>
        <position position="245"/>
    </location>
    <ligand>
        <name>substrate</name>
    </ligand>
</feature>
<feature type="active site" description="For OMPdecase activity" evidence="8">
    <location>
        <position position="98"/>
    </location>
</feature>
<dbReference type="InterPro" id="IPR018089">
    <property type="entry name" value="OMPdecase_AS"/>
</dbReference>
<comment type="pathway">
    <text evidence="1 10">Pyrimidine metabolism; UMP biosynthesis via de novo pathway; UMP from orotate: step 2/2.</text>
</comment>
<keyword evidence="7 10" id="KW-0456">Lyase</keyword>
<evidence type="ECO:0000256" key="7">
    <source>
        <dbReference type="ARBA" id="ARBA00023239"/>
    </source>
</evidence>
<dbReference type="CDD" id="cd04725">
    <property type="entry name" value="OMP_decarboxylase_like"/>
    <property type="match status" value="1"/>
</dbReference>
<comment type="caution">
    <text evidence="12">The sequence shown here is derived from an EMBL/GenBank/DDBJ whole genome shotgun (WGS) entry which is preliminary data.</text>
</comment>
<feature type="domain" description="Orotidine 5'-phosphate decarboxylase" evidence="11">
    <location>
        <begin position="34"/>
        <end position="261"/>
    </location>
</feature>
<dbReference type="OrthoDB" id="10263753at2759"/>
<gene>
    <name evidence="12" type="ORF">CSOL1703_00008994</name>
</gene>
<dbReference type="EC" id="4.1.1.23" evidence="3 10"/>
<evidence type="ECO:0000256" key="4">
    <source>
        <dbReference type="ARBA" id="ARBA00021923"/>
    </source>
</evidence>
<organism evidence="12 13">
    <name type="scientific">Clonostachys solani</name>
    <dbReference type="NCBI Taxonomy" id="160281"/>
    <lineage>
        <taxon>Eukaryota</taxon>
        <taxon>Fungi</taxon>
        <taxon>Dikarya</taxon>
        <taxon>Ascomycota</taxon>
        <taxon>Pezizomycotina</taxon>
        <taxon>Sordariomycetes</taxon>
        <taxon>Hypocreomycetidae</taxon>
        <taxon>Hypocreales</taxon>
        <taxon>Bionectriaceae</taxon>
        <taxon>Clonostachys</taxon>
    </lineage>
</organism>
<keyword evidence="5 10" id="KW-0210">Decarboxylase</keyword>
<dbReference type="InterPro" id="IPR011060">
    <property type="entry name" value="RibuloseP-bd_barrel"/>
</dbReference>
<dbReference type="NCBIfam" id="TIGR01740">
    <property type="entry name" value="pyrF"/>
    <property type="match status" value="1"/>
</dbReference>
<feature type="active site" description="For OMPdecase activity" evidence="8">
    <location>
        <position position="95"/>
    </location>
</feature>
<dbReference type="SUPFAM" id="SSF51366">
    <property type="entry name" value="Ribulose-phoshate binding barrel"/>
    <property type="match status" value="1"/>
</dbReference>
<dbReference type="PANTHER" id="PTHR32119">
    <property type="entry name" value="OROTIDINE 5'-PHOSPHATE DECARBOXYLASE"/>
    <property type="match status" value="1"/>
</dbReference>
<dbReference type="GO" id="GO:0044205">
    <property type="term" value="P:'de novo' UMP biosynthetic process"/>
    <property type="evidence" value="ECO:0007669"/>
    <property type="project" value="InterPro"/>
</dbReference>
<sequence length="275" mass="30101">MASKSTLPYHVRADSHQHLVAQKLFRIAEQKKSNLIISADFSDTDSLLQCADELGPYIAVFKTHVDIVHDFGEKTVVGLKKLAAKHNFLIFEDRKFVDIGSTVQKQYHGGALRISEWADIVNVSPLGGWGVVEALEQVISNETSPYRDERAVLLLAEMTTAGSLATGKYTQKCIEIAKQRGGAVIGFVATEALGTAEPDLTTTAKEDFLIFTTGVNICQSGNILGQQYQTPEAAVRGGSDFIIAGRGIYTSENRVETAKQYQREGWNAYEARIAS</sequence>
<dbReference type="InterPro" id="IPR014732">
    <property type="entry name" value="OMPdecase"/>
</dbReference>
<evidence type="ECO:0000256" key="9">
    <source>
        <dbReference type="PIRSR" id="PIRSR614732-2"/>
    </source>
</evidence>
<dbReference type="AlphaFoldDB" id="A0A9N9ZN73"/>
<comment type="catalytic activity">
    <reaction evidence="10">
        <text>orotidine 5'-phosphate + H(+) = UMP + CO2</text>
        <dbReference type="Rhea" id="RHEA:11596"/>
        <dbReference type="ChEBI" id="CHEBI:15378"/>
        <dbReference type="ChEBI" id="CHEBI:16526"/>
        <dbReference type="ChEBI" id="CHEBI:57538"/>
        <dbReference type="ChEBI" id="CHEBI:57865"/>
        <dbReference type="EC" id="4.1.1.23"/>
    </reaction>
</comment>
<evidence type="ECO:0000256" key="6">
    <source>
        <dbReference type="ARBA" id="ARBA00022975"/>
    </source>
</evidence>
<dbReference type="GO" id="GO:0004590">
    <property type="term" value="F:orotidine-5'-phosphate decarboxylase activity"/>
    <property type="evidence" value="ECO:0007669"/>
    <property type="project" value="UniProtKB-EC"/>
</dbReference>
<keyword evidence="13" id="KW-1185">Reference proteome</keyword>
<dbReference type="PANTHER" id="PTHR32119:SF2">
    <property type="entry name" value="OROTIDINE 5'-PHOSPHATE DECARBOXYLASE"/>
    <property type="match status" value="1"/>
</dbReference>